<comment type="caution">
    <text evidence="2">The sequence shown here is derived from an EMBL/GenBank/DDBJ whole genome shotgun (WGS) entry which is preliminary data.</text>
</comment>
<evidence type="ECO:0000256" key="1">
    <source>
        <dbReference type="SAM" id="MobiDB-lite"/>
    </source>
</evidence>
<feature type="region of interest" description="Disordered" evidence="1">
    <location>
        <begin position="1"/>
        <end position="26"/>
    </location>
</feature>
<feature type="compositionally biased region" description="Polar residues" evidence="1">
    <location>
        <begin position="11"/>
        <end position="24"/>
    </location>
</feature>
<dbReference type="Proteomes" id="UP000663841">
    <property type="component" value="Unassembled WGS sequence"/>
</dbReference>
<sequence>MSFPLDDSVGIDSQNDGTQLGSHGSNEDVPFDAAGFNSAVLNAIEQYKSSFTDDPPPFNSKEQLWFEDPGVLLYLVIRTFFPESRKDESSCNLHLRQNRPLLSALQTAYTSYNFASLLSHGSWRVQCLTTLKSAPQNRDRTPLRAQVAAYKTHRTHKFSVSLWSLFKAHYIGNTAKLLIETLNHEREMYLRNAIGKSYSWSISAIQSSGMGKSRMVKEAGKTVFTLPIDIRQEGETDKKSLWSLFKAHYIGNTAKLLIETLNHEREMYLRNAIGKSYSWSISAIQSSGMGKSRMVKEAGKTVFTLPIDIRQEGETDKKTYPPPDSRMRRFFEERVNSNNKTQQADYMMLLQEMFIRALAIVKAYFPRLTGADLALAWANYLAEGETDLQPGHRRQQFYDKVVGKATEKVSIRLFVGSCYELHVRNTGHVTHHLVATSPLPLLAHHAAHRLTLLLVAFMRLS</sequence>
<name>A0A8H3C3X7_9AGAM</name>
<evidence type="ECO:0000313" key="2">
    <source>
        <dbReference type="EMBL" id="CAE6470770.1"/>
    </source>
</evidence>
<organism evidence="2 3">
    <name type="scientific">Rhizoctonia solani</name>
    <dbReference type="NCBI Taxonomy" id="456999"/>
    <lineage>
        <taxon>Eukaryota</taxon>
        <taxon>Fungi</taxon>
        <taxon>Dikarya</taxon>
        <taxon>Basidiomycota</taxon>
        <taxon>Agaricomycotina</taxon>
        <taxon>Agaricomycetes</taxon>
        <taxon>Cantharellales</taxon>
        <taxon>Ceratobasidiaceae</taxon>
        <taxon>Rhizoctonia</taxon>
    </lineage>
</organism>
<protein>
    <submittedName>
        <fullName evidence="2">Uncharacterized protein</fullName>
    </submittedName>
</protein>
<evidence type="ECO:0000313" key="3">
    <source>
        <dbReference type="Proteomes" id="UP000663841"/>
    </source>
</evidence>
<proteinExistence type="predicted"/>
<gene>
    <name evidence="2" type="ORF">RDB_LOCUS176226</name>
</gene>
<dbReference type="AlphaFoldDB" id="A0A8H3C3X7"/>
<accession>A0A8H3C3X7</accession>
<reference evidence="2" key="1">
    <citation type="submission" date="2021-01" db="EMBL/GenBank/DDBJ databases">
        <authorList>
            <person name="Kaushik A."/>
        </authorList>
    </citation>
    <scope>NUCLEOTIDE SEQUENCE</scope>
    <source>
        <strain evidence="2">AG3-T5</strain>
    </source>
</reference>
<dbReference type="EMBL" id="CAJMWW010000425">
    <property type="protein sequence ID" value="CAE6470770.1"/>
    <property type="molecule type" value="Genomic_DNA"/>
</dbReference>